<feature type="compositionally biased region" description="Polar residues" evidence="7">
    <location>
        <begin position="1008"/>
        <end position="1080"/>
    </location>
</feature>
<feature type="compositionally biased region" description="Polar residues" evidence="7">
    <location>
        <begin position="1135"/>
        <end position="1161"/>
    </location>
</feature>
<feature type="domain" description="BRO1" evidence="10">
    <location>
        <begin position="8"/>
        <end position="419"/>
    </location>
</feature>
<evidence type="ECO:0008006" key="13">
    <source>
        <dbReference type="Google" id="ProtNLM"/>
    </source>
</evidence>
<dbReference type="PANTHER" id="PTHR23030">
    <property type="entry name" value="PCD6 INTERACTING PROTEIN-RELATED"/>
    <property type="match status" value="1"/>
</dbReference>
<dbReference type="Gene3D" id="1.25.40.280">
    <property type="entry name" value="alix/aip1 like domains"/>
    <property type="match status" value="1"/>
</dbReference>
<evidence type="ECO:0000256" key="6">
    <source>
        <dbReference type="SAM" id="Coils"/>
    </source>
</evidence>
<proteinExistence type="inferred from homology"/>
<dbReference type="InterPro" id="IPR003595">
    <property type="entry name" value="Tyr_Pase_cat"/>
</dbReference>
<dbReference type="PANTHER" id="PTHR23030:SF30">
    <property type="entry name" value="TYROSINE-PROTEIN PHOSPHATASE NON-RECEPTOR TYPE 23"/>
    <property type="match status" value="1"/>
</dbReference>
<dbReference type="Proteomes" id="UP001642483">
    <property type="component" value="Unassembled WGS sequence"/>
</dbReference>
<feature type="compositionally biased region" description="Low complexity" evidence="7">
    <location>
        <begin position="749"/>
        <end position="764"/>
    </location>
</feature>
<feature type="region of interest" description="Disordered" evidence="7">
    <location>
        <begin position="2046"/>
        <end position="2123"/>
    </location>
</feature>
<feature type="compositionally biased region" description="Polar residues" evidence="7">
    <location>
        <begin position="1429"/>
        <end position="1440"/>
    </location>
</feature>
<feature type="coiled-coil region" evidence="6">
    <location>
        <begin position="581"/>
        <end position="608"/>
    </location>
</feature>
<feature type="compositionally biased region" description="Polar residues" evidence="7">
    <location>
        <begin position="1920"/>
        <end position="1937"/>
    </location>
</feature>
<evidence type="ECO:0000256" key="3">
    <source>
        <dbReference type="ARBA" id="ARBA00009580"/>
    </source>
</evidence>
<feature type="domain" description="Tyrosine specific protein phosphatases" evidence="9">
    <location>
        <begin position="1774"/>
        <end position="1849"/>
    </location>
</feature>
<feature type="region of interest" description="Disordered" evidence="7">
    <location>
        <begin position="1918"/>
        <end position="1946"/>
    </location>
</feature>
<evidence type="ECO:0000259" key="10">
    <source>
        <dbReference type="PROSITE" id="PS51180"/>
    </source>
</evidence>
<dbReference type="Pfam" id="PF03097">
    <property type="entry name" value="BRO1"/>
    <property type="match status" value="1"/>
</dbReference>
<evidence type="ECO:0000259" key="8">
    <source>
        <dbReference type="PROSITE" id="PS50055"/>
    </source>
</evidence>
<dbReference type="PROSITE" id="PS50056">
    <property type="entry name" value="TYR_PHOSPHATASE_2"/>
    <property type="match status" value="1"/>
</dbReference>
<evidence type="ECO:0000256" key="2">
    <source>
        <dbReference type="ARBA" id="ARBA00004496"/>
    </source>
</evidence>
<reference evidence="11 12" key="1">
    <citation type="submission" date="2024-02" db="EMBL/GenBank/DDBJ databases">
        <authorList>
            <person name="Daric V."/>
            <person name="Darras S."/>
        </authorList>
    </citation>
    <scope>NUCLEOTIDE SEQUENCE [LARGE SCALE GENOMIC DNA]</scope>
</reference>
<dbReference type="SMART" id="SM00404">
    <property type="entry name" value="PTPc_motif"/>
    <property type="match status" value="1"/>
</dbReference>
<dbReference type="InterPro" id="IPR025304">
    <property type="entry name" value="ALIX_V_dom"/>
</dbReference>
<keyword evidence="5" id="KW-0967">Endosome</keyword>
<evidence type="ECO:0000259" key="9">
    <source>
        <dbReference type="PROSITE" id="PS50056"/>
    </source>
</evidence>
<feature type="compositionally biased region" description="Low complexity" evidence="7">
    <location>
        <begin position="1100"/>
        <end position="1130"/>
    </location>
</feature>
<comment type="caution">
    <text evidence="11">The sequence shown here is derived from an EMBL/GenBank/DDBJ whole genome shotgun (WGS) entry which is preliminary data.</text>
</comment>
<dbReference type="Gene3D" id="3.90.190.10">
    <property type="entry name" value="Protein tyrosine phosphatase superfamily"/>
    <property type="match status" value="1"/>
</dbReference>
<feature type="compositionally biased region" description="Low complexity" evidence="7">
    <location>
        <begin position="891"/>
        <end position="902"/>
    </location>
</feature>
<feature type="region of interest" description="Disordered" evidence="7">
    <location>
        <begin position="734"/>
        <end position="767"/>
    </location>
</feature>
<evidence type="ECO:0000256" key="4">
    <source>
        <dbReference type="ARBA" id="ARBA00022490"/>
    </source>
</evidence>
<feature type="coiled-coil region" evidence="6">
    <location>
        <begin position="704"/>
        <end position="731"/>
    </location>
</feature>
<comment type="subcellular location">
    <subcellularLocation>
        <location evidence="2">Cytoplasm</location>
    </subcellularLocation>
    <subcellularLocation>
        <location evidence="1">Endosome</location>
    </subcellularLocation>
</comment>
<feature type="compositionally biased region" description="Low complexity" evidence="7">
    <location>
        <begin position="1451"/>
        <end position="1466"/>
    </location>
</feature>
<dbReference type="InterPro" id="IPR029021">
    <property type="entry name" value="Prot-tyrosine_phosphatase-like"/>
</dbReference>
<feature type="region of interest" description="Disordered" evidence="7">
    <location>
        <begin position="879"/>
        <end position="1264"/>
    </location>
</feature>
<dbReference type="PROSITE" id="PS51180">
    <property type="entry name" value="BRO1"/>
    <property type="match status" value="1"/>
</dbReference>
<accession>A0ABP0GUV3</accession>
<feature type="domain" description="Tyrosine-protein phosphatase" evidence="8">
    <location>
        <begin position="1598"/>
        <end position="1858"/>
    </location>
</feature>
<gene>
    <name evidence="11" type="ORF">CVLEPA_LOCUS28779</name>
</gene>
<dbReference type="Pfam" id="PF00102">
    <property type="entry name" value="Y_phosphatase"/>
    <property type="match status" value="1"/>
</dbReference>
<dbReference type="InterPro" id="IPR000387">
    <property type="entry name" value="Tyr_Pase_dom"/>
</dbReference>
<evidence type="ECO:0000256" key="5">
    <source>
        <dbReference type="ARBA" id="ARBA00022753"/>
    </source>
</evidence>
<organism evidence="11 12">
    <name type="scientific">Clavelina lepadiformis</name>
    <name type="common">Light-bulb sea squirt</name>
    <name type="synonym">Ascidia lepadiformis</name>
    <dbReference type="NCBI Taxonomy" id="159417"/>
    <lineage>
        <taxon>Eukaryota</taxon>
        <taxon>Metazoa</taxon>
        <taxon>Chordata</taxon>
        <taxon>Tunicata</taxon>
        <taxon>Ascidiacea</taxon>
        <taxon>Aplousobranchia</taxon>
        <taxon>Clavelinidae</taxon>
        <taxon>Clavelina</taxon>
    </lineage>
</organism>
<evidence type="ECO:0000313" key="12">
    <source>
        <dbReference type="Proteomes" id="UP001642483"/>
    </source>
</evidence>
<keyword evidence="6" id="KW-0175">Coiled coil</keyword>
<dbReference type="InterPro" id="IPR004328">
    <property type="entry name" value="BRO1_dom"/>
</dbReference>
<sequence>MEAVPRLPMLKVSIKDNQEFAGAEWIDGAIDGNKEILQQNIAEELNRHIRENYSDNPEKYKDCISNFLELQLSAYKAIAAPDFEGLNTLKKYYGQLHYMQSRFPFTGENSLNVSFSWGDAFTGMCTQQSSFVFEQVAIAFNLGSIHSYLGSLDNRTSEEGTKVSCVHFQCAAGFFQYLADHLDTTLSLDTSQFMLKIFINAMLGQGQECLLEKSMQDNRKHSIISKISQQVVDYYQLTLNSLNQPEAKDLMGDDNRIWTRLLTFKIAFYAAITKYYLGYDDWEQEKYGQGLAFFSAALDSYNEAVKAAKNLKGEFKSKADDALKYSADVFGGKHNSAKKDNDFIYHDRVPDKAILPDVKGASLVKALPFDPSNSAVTGPDIFNKLVPMEAHLAASTYSEEKAKLLRPIVEEVEEKNSILEQYKRAIELDPGKLVKADDEDRLDLSLVEHCAALSVDQSPIQELSKAMKELSNVYMDIETVVSETVNLMEDEETETRQVKDVCGKSIDSSEEVDEVRKELEICADVHKKAGKMNDDLHTAMRIHISNLKTVSEGLDALKRECKFQNYSELISDDDKEVINLVQKLCSKVAEMEQQRQTLVAQLRSQLEEDDVTSSLMTKPGVDSEDLFQEELKKHDTLVGYIRQNLTAQENILTAVTEANVRYTKIKKTVEVHKEKVKQKCDSLLLSCTGYTEAVTRCKEGYDFFKELLDKVKDLHTSMVELNDKNSKLRKQILDKHEAKKPPPRPSAPKPKTTKPTPAPAASKPGTSLFSTEELAAMADDMDEFNDPAFLRYLQMSGGLPEGVSTPGAVGSTAAIRPHLSNPNPGISSRRLPTSVGLGHHNPHTTQGYNPQVNINLPPRAGVHPGDTLPQVSAVPHHAPIMSQTPMSPHLQASQASPSAQQSFGPTSTGNPVIPTQVPVSLVQPVPHQFQNYPNTPPRQSTVTSNPTLPGQHYPASGHYGGVQPDASLQAKGQQTAISNQPGPLQQQPATSVYPSPQTGYHAVAGTGNVPNRSLSMTPPSQQPFLHHPVSNQPVSHHQQFVSGHSQQPVPYSTQPQNQSQSVPISPQMQNNQHQPITTAYQPGEPVPRLPYGGHGVHPGSILSSSHQLQNSSSPMLRQQPVPSSQSYQQPGAYPHSQSQQTNVSQQPVQRFAQTTSQQSVRRQMPQDYHQVAQSVPSPRNLQTHHFPGQQGHQQLGPRQHGPRSAQYPGPQGAQHLAQTHQQVFQGPQQPVIQTAHHAHQRPVQPHLQPPTPQGTTHSVSQPHNLGLQPISQQVRPSRQIQPDIHGYQSQQQTPTNFQRQLAPQNFTPQQPPRNQWAPQPKTPSPQQPAVQRFQQPTSLAMQHPTQQSGQPPSVQHGYQQVRQNHPSNVQFGQSTPQQPRFNQPSTQTKPNQQPVRHGFYQQGMQPNVAPTHQPHESVSKLQIHPQPPSGVQAQLQTQHVPTAGYLPSNTPSSPAQQPSQQQSPASMVPTSPPTLGQPLTPTVVGKTDLQPPLDPTKPSADLEGLTYTPVLPLRPTTSSTSADELLSASPEADVQGSLQPKSLLVPTKVDDDDMIVRRIEDIPYNTAADLMKFKSETEAFHNVVASLLFKEPGTLCLLDTKWKQLSELQEKHARQQSTAIGRCSSYKNRFQDILPYDQNRIVLAETKDDYVNASLIDGISHYCPRFIATQSPLPSSCGDFWTMVYEQQVNLIVMLVSKNEVPKKCAKYWPEDRNLEQKHGPLSITFTTSCKYDSYIERTFTLKHSKRSLPRSLTQLQYTAWPEHGLPASSSDLMSFLRLVNNYHSQQRSLQWPILVHCENGVGHTGTFCASYACIQELDAGLGIPDILDLVEKMRMKRKFMIREKAQLKFIHDLVYQHAVDLLQQRGVNVNVERPPSTPPVTAPVAKHISSAFDVFGPDALSSIQASVDRMTIRTDKTAYVNQPPSQPSSITANNPTSMPPEPTTDINSLIGSNVSDLVQGTTSNQQPATLDFAGVKPDVASSCNEPDKTTSETNQVQSQIQLNQTSVNTNINQKGYQSVDQQLAYNQKAPLNTNNQQNIQAASNFVDQPSGGDQAPSPKPNVPSLLDELTPESFTLGNAPASKERQRFNKSDFFKPRAERQSDTDPGNDPFADLDPMWGLKK</sequence>
<feature type="compositionally biased region" description="Polar residues" evidence="7">
    <location>
        <begin position="1216"/>
        <end position="1232"/>
    </location>
</feature>
<feature type="compositionally biased region" description="Polar residues" evidence="7">
    <location>
        <begin position="970"/>
        <end position="998"/>
    </location>
</feature>
<evidence type="ECO:0000256" key="7">
    <source>
        <dbReference type="SAM" id="MobiDB-lite"/>
    </source>
</evidence>
<keyword evidence="4" id="KW-0963">Cytoplasm</keyword>
<feature type="region of interest" description="Disordered" evidence="7">
    <location>
        <begin position="805"/>
        <end position="831"/>
    </location>
</feature>
<feature type="compositionally biased region" description="Polar residues" evidence="7">
    <location>
        <begin position="1253"/>
        <end position="1264"/>
    </location>
</feature>
<dbReference type="InterPro" id="IPR038499">
    <property type="entry name" value="BRO1_sf"/>
</dbReference>
<dbReference type="Gene3D" id="1.20.120.560">
    <property type="entry name" value="alix/aip1 in complex with the ypdl late domain"/>
    <property type="match status" value="1"/>
</dbReference>
<evidence type="ECO:0000313" key="11">
    <source>
        <dbReference type="EMBL" id="CAK8695511.1"/>
    </source>
</evidence>
<evidence type="ECO:0000256" key="1">
    <source>
        <dbReference type="ARBA" id="ARBA00004177"/>
    </source>
</evidence>
<comment type="similarity">
    <text evidence="3">Belongs to the protein-tyrosine phosphatase family.</text>
</comment>
<feature type="compositionally biased region" description="Basic and acidic residues" evidence="7">
    <location>
        <begin position="2083"/>
        <end position="2104"/>
    </location>
</feature>
<dbReference type="PRINTS" id="PR00700">
    <property type="entry name" value="PRTYPHPHTASE"/>
</dbReference>
<dbReference type="EMBL" id="CAWYQH010000152">
    <property type="protein sequence ID" value="CAK8695511.1"/>
    <property type="molecule type" value="Genomic_DNA"/>
</dbReference>
<feature type="compositionally biased region" description="Polar residues" evidence="7">
    <location>
        <begin position="1171"/>
        <end position="1183"/>
    </location>
</feature>
<feature type="compositionally biased region" description="Polar residues" evidence="7">
    <location>
        <begin position="1327"/>
        <end position="1394"/>
    </location>
</feature>
<feature type="region of interest" description="Disordered" evidence="7">
    <location>
        <begin position="1303"/>
        <end position="1534"/>
    </location>
</feature>
<protein>
    <recommendedName>
        <fullName evidence="13">Tyrosine-protein phosphatase non-receptor type 23</fullName>
    </recommendedName>
</protein>
<dbReference type="PROSITE" id="PS50055">
    <property type="entry name" value="TYR_PHOSPHATASE_PTP"/>
    <property type="match status" value="1"/>
</dbReference>
<feature type="compositionally biased region" description="Polar residues" evidence="7">
    <location>
        <begin position="928"/>
        <end position="948"/>
    </location>
</feature>
<dbReference type="SUPFAM" id="SSF52799">
    <property type="entry name" value="(Phosphotyrosine protein) phosphatases II"/>
    <property type="match status" value="1"/>
</dbReference>
<dbReference type="InterPro" id="IPR000242">
    <property type="entry name" value="PTP_cat"/>
</dbReference>
<feature type="compositionally biased region" description="Polar residues" evidence="7">
    <location>
        <begin position="1303"/>
        <end position="1317"/>
    </location>
</feature>
<dbReference type="SMART" id="SM00194">
    <property type="entry name" value="PTPc"/>
    <property type="match status" value="1"/>
</dbReference>
<dbReference type="Pfam" id="PF13949">
    <property type="entry name" value="ALIX_LYPXL_bnd"/>
    <property type="match status" value="1"/>
</dbReference>
<keyword evidence="12" id="KW-1185">Reference proteome</keyword>
<dbReference type="SMART" id="SM01041">
    <property type="entry name" value="BRO1"/>
    <property type="match status" value="1"/>
</dbReference>
<name>A0ABP0GUV3_CLALP</name>
<dbReference type="Gene3D" id="1.20.140.50">
    <property type="entry name" value="alix/aip1 like domains"/>
    <property type="match status" value="1"/>
</dbReference>